<dbReference type="InterPro" id="IPR058712">
    <property type="entry name" value="SRA_ScoMcrA"/>
</dbReference>
<keyword evidence="3" id="KW-0540">Nuclease</keyword>
<dbReference type="InterPro" id="IPR003615">
    <property type="entry name" value="HNH_nuc"/>
</dbReference>
<evidence type="ECO:0000259" key="1">
    <source>
        <dbReference type="Pfam" id="PF13391"/>
    </source>
</evidence>
<protein>
    <submittedName>
        <fullName evidence="3">HNH endonuclease</fullName>
    </submittedName>
</protein>
<keyword evidence="3" id="KW-0378">Hydrolase</keyword>
<dbReference type="PATRIC" id="fig|35746.4.peg.1111"/>
<dbReference type="AlphaFoldDB" id="A0A0K1IRT0"/>
<dbReference type="GO" id="GO:0004519">
    <property type="term" value="F:endonuclease activity"/>
    <property type="evidence" value="ECO:0007669"/>
    <property type="project" value="UniProtKB-KW"/>
</dbReference>
<reference evidence="4" key="1">
    <citation type="journal article" date="2015" name="J. Biotechnol.">
        <title>Complete genome sequence of Haloferax gibbonsii strain ARA6, a potential producer of polyhydroxyalkanoates and halocins isolated from Araruama, Rio de Janeiro, Brasil.</title>
        <authorList>
            <person name="Pinto L.H."/>
            <person name="D'Alincourt Carvalho-Assef A.P."/>
            <person name="Vieira R.P."/>
            <person name="Clementino M.M."/>
            <person name="Albano R.M."/>
        </authorList>
    </citation>
    <scope>NUCLEOTIDE SEQUENCE [LARGE SCALE GENOMIC DNA]</scope>
    <source>
        <strain evidence="4">ARA6</strain>
    </source>
</reference>
<proteinExistence type="predicted"/>
<evidence type="ECO:0000313" key="3">
    <source>
        <dbReference type="EMBL" id="AKU07171.1"/>
    </source>
</evidence>
<organism evidence="3 4">
    <name type="scientific">Haloferax gibbonsii</name>
    <dbReference type="NCBI Taxonomy" id="35746"/>
    <lineage>
        <taxon>Archaea</taxon>
        <taxon>Methanobacteriati</taxon>
        <taxon>Methanobacteriota</taxon>
        <taxon>Stenosarchaea group</taxon>
        <taxon>Halobacteria</taxon>
        <taxon>Halobacteriales</taxon>
        <taxon>Haloferacaceae</taxon>
        <taxon>Haloferax</taxon>
    </lineage>
</organism>
<evidence type="ECO:0000313" key="4">
    <source>
        <dbReference type="Proteomes" id="UP000066124"/>
    </source>
</evidence>
<evidence type="ECO:0000259" key="2">
    <source>
        <dbReference type="Pfam" id="PF26348"/>
    </source>
</evidence>
<sequence>MKLAGLSLEPGERLSGSELRSRFDRGMTGRGIEICYDDDDQRYLRLFSSDTGPYGDDVTGGQFTYIGEGRTGDQTLTGGNKFLARAKHHPLPIFFFHRGSAGADWEYQGQVEVVDYAHGPFEGDDRDVYRFVLRRRHERRERIDEEEAAADLAPAERTETTRSRIIRNTALATELKERYSHTCQVCGERRRRGVHDGYAEAHHLKPLGRPHDGPDVEANLLVLCPDHHADFDYGMIAVDPETYTIAHAYERELDGTSLSVREDHDLDADSLDYHNRTVASF</sequence>
<name>A0A0K1IRT0_HALGI</name>
<dbReference type="Gene3D" id="1.10.30.50">
    <property type="match status" value="1"/>
</dbReference>
<dbReference type="RefSeq" id="WP_050458876.1">
    <property type="nucleotide sequence ID" value="NZ_CP011947.1"/>
</dbReference>
<feature type="domain" description="HNH nuclease" evidence="1">
    <location>
        <begin position="183"/>
        <end position="239"/>
    </location>
</feature>
<dbReference type="KEGG" id="hgi:ABY42_05230"/>
<accession>A0A0K1IRT0</accession>
<dbReference type="GeneID" id="25245340"/>
<dbReference type="EMBL" id="CP011947">
    <property type="protein sequence ID" value="AKU07171.1"/>
    <property type="molecule type" value="Genomic_DNA"/>
</dbReference>
<feature type="domain" description="ScoMcrA-like SRA" evidence="2">
    <location>
        <begin position="40"/>
        <end position="134"/>
    </location>
</feature>
<dbReference type="Pfam" id="PF26348">
    <property type="entry name" value="SRA_ScoMcrA"/>
    <property type="match status" value="1"/>
</dbReference>
<keyword evidence="3" id="KW-0255">Endonuclease</keyword>
<dbReference type="Proteomes" id="UP000066124">
    <property type="component" value="Chromosome"/>
</dbReference>
<dbReference type="Pfam" id="PF13391">
    <property type="entry name" value="HNH_2"/>
    <property type="match status" value="1"/>
</dbReference>
<gene>
    <name evidence="3" type="ORF">ABY42_05230</name>
</gene>